<name>A0ABS2K3Y2_9GAMM</name>
<evidence type="ECO:0000313" key="3">
    <source>
        <dbReference type="EMBL" id="MBM7125932.1"/>
    </source>
</evidence>
<keyword evidence="4" id="KW-1185">Reference proteome</keyword>
<evidence type="ECO:0000259" key="1">
    <source>
        <dbReference type="Pfam" id="PF18426"/>
    </source>
</evidence>
<gene>
    <name evidence="3" type="ORF">ISP19_11190</name>
</gene>
<dbReference type="EMBL" id="JADIKE010000035">
    <property type="protein sequence ID" value="MBM7125932.1"/>
    <property type="molecule type" value="Genomic_DNA"/>
</dbReference>
<evidence type="ECO:0008006" key="5">
    <source>
        <dbReference type="Google" id="ProtNLM"/>
    </source>
</evidence>
<sequence>MNNNPLLADSRPWCIGRFVIDRPAHSEISAEEYRYWGDKVDITRNVTIGTFEYKVKARENELKNYKRTNSISYKEMLAKGLDSMILETEVPWLEKTSSPTPTSRLFIFRRRVDHPDLLIDEEGYLLAGSTMLTMKSPLRPSDIEKSIERTTDIYRNITYRDDWTVPAERGFCINGALIGGPSRNSEDVTQSIILMPGRRSLLVIQMSAAIEGDPDTSLLEALPDLKQQLHNQGYSHYVHILRKGKRQVAGMDAEEVLLSIRDGKTQLFRFYLLAPGNPATTAQPRIDIQLELGDALTDYDKEQSETQETMSSPVDEAGAIQAWDTLLNSMRLRPGAM</sequence>
<proteinExistence type="predicted"/>
<dbReference type="Pfam" id="PF18426">
    <property type="entry name" value="Tli4_C"/>
    <property type="match status" value="1"/>
</dbReference>
<feature type="domain" description="Tle cognate immunity protein 4 N-terminal" evidence="2">
    <location>
        <begin position="11"/>
        <end position="155"/>
    </location>
</feature>
<dbReference type="InterPro" id="IPR040761">
    <property type="entry name" value="Tli4_N"/>
</dbReference>
<reference evidence="3" key="1">
    <citation type="submission" date="2020-10" db="EMBL/GenBank/DDBJ databases">
        <title>Phylogeny of dyella-like bacteria.</title>
        <authorList>
            <person name="Fu J."/>
        </authorList>
    </citation>
    <scope>NUCLEOTIDE SEQUENCE</scope>
    <source>
        <strain evidence="3">DHOC52</strain>
    </source>
</reference>
<dbReference type="RefSeq" id="WP_204682034.1">
    <property type="nucleotide sequence ID" value="NZ_BSNR01000001.1"/>
</dbReference>
<comment type="caution">
    <text evidence="3">The sequence shown here is derived from an EMBL/GenBank/DDBJ whole genome shotgun (WGS) entry which is preliminary data.</text>
</comment>
<dbReference type="Proteomes" id="UP001430149">
    <property type="component" value="Unassembled WGS sequence"/>
</dbReference>
<dbReference type="InterPro" id="IPR041290">
    <property type="entry name" value="Tli4_C"/>
</dbReference>
<protein>
    <recommendedName>
        <fullName evidence="5">Tle cognate immunity protein 4 C-terminal domain-containing protein</fullName>
    </recommendedName>
</protein>
<organism evidence="3 4">
    <name type="scientific">Dyella flava</name>
    <dbReference type="NCBI Taxonomy" id="1920170"/>
    <lineage>
        <taxon>Bacteria</taxon>
        <taxon>Pseudomonadati</taxon>
        <taxon>Pseudomonadota</taxon>
        <taxon>Gammaproteobacteria</taxon>
        <taxon>Lysobacterales</taxon>
        <taxon>Rhodanobacteraceae</taxon>
        <taxon>Dyella</taxon>
    </lineage>
</organism>
<accession>A0ABS2K3Y2</accession>
<evidence type="ECO:0000259" key="2">
    <source>
        <dbReference type="Pfam" id="PF18443"/>
    </source>
</evidence>
<feature type="domain" description="Tle cognate immunity protein 4 C-terminal" evidence="1">
    <location>
        <begin position="165"/>
        <end position="335"/>
    </location>
</feature>
<evidence type="ECO:0000313" key="4">
    <source>
        <dbReference type="Proteomes" id="UP001430149"/>
    </source>
</evidence>
<dbReference type="Pfam" id="PF18443">
    <property type="entry name" value="Tli4_N"/>
    <property type="match status" value="1"/>
</dbReference>